<reference evidence="2 3" key="1">
    <citation type="journal article" date="2017" name="G3 (Bethesda)">
        <title>First Draft Genome Sequence of the Pathogenic Fungus Lomentospora prolificans (Formerly Scedosporium prolificans).</title>
        <authorList>
            <person name="Luo R."/>
            <person name="Zimin A."/>
            <person name="Workman R."/>
            <person name="Fan Y."/>
            <person name="Pertea G."/>
            <person name="Grossman N."/>
            <person name="Wear M.P."/>
            <person name="Jia B."/>
            <person name="Miller H."/>
            <person name="Casadevall A."/>
            <person name="Timp W."/>
            <person name="Zhang S.X."/>
            <person name="Salzberg S.L."/>
        </authorList>
    </citation>
    <scope>NUCLEOTIDE SEQUENCE [LARGE SCALE GENOMIC DNA]</scope>
    <source>
        <strain evidence="2 3">JHH-5317</strain>
    </source>
</reference>
<evidence type="ECO:0000256" key="1">
    <source>
        <dbReference type="SAM" id="Phobius"/>
    </source>
</evidence>
<evidence type="ECO:0000313" key="2">
    <source>
        <dbReference type="EMBL" id="PKS08757.1"/>
    </source>
</evidence>
<dbReference type="EMBL" id="NLAX01000094">
    <property type="protein sequence ID" value="PKS08757.1"/>
    <property type="molecule type" value="Genomic_DNA"/>
</dbReference>
<dbReference type="InParanoid" id="A0A2N3N8N6"/>
<gene>
    <name evidence="2" type="ORF">jhhlp_004810</name>
</gene>
<name>A0A2N3N8N6_9PEZI</name>
<evidence type="ECO:0000313" key="3">
    <source>
        <dbReference type="Proteomes" id="UP000233524"/>
    </source>
</evidence>
<protein>
    <submittedName>
        <fullName evidence="2">Uncharacterized protein</fullName>
    </submittedName>
</protein>
<accession>A0A2N3N8N6</accession>
<dbReference type="OrthoDB" id="4804426at2759"/>
<comment type="caution">
    <text evidence="2">The sequence shown here is derived from an EMBL/GenBank/DDBJ whole genome shotgun (WGS) entry which is preliminary data.</text>
</comment>
<keyword evidence="1" id="KW-1133">Transmembrane helix</keyword>
<dbReference type="AlphaFoldDB" id="A0A2N3N8N6"/>
<proteinExistence type="predicted"/>
<sequence length="479" mass="53753">MSLPRFESRKVPVVAESQLDQEVVKKAGKHGPFCMSENHLFCARGHPSSDEKLQGHWLVKDAQISDFVDLCSAATGTGTLDPLGVKAQVLQEILEKLDFHRRVKDLVPALRGVFACFRAKGNGDSGHTTLHVIFCSPKSPVRELFCALRVRLSADGETVLSTRCLLFDNVVNNHSEDETVALADKECHLDRLMSSLHTDFHYGNPAWHHPLTILLTVIRQCTWSCSVRQETLNKYIISTERLTKTASWTNEPELSPWRSDFMQKIIKVQLYRTNLNIVGDSLDFQIRAWNSVLEWIGAGGTIQSDPPILDSPAALTGLLWNSMTERQKIEVLDDILFERSTTVRMKTQLDSLKDRYEAQSSLLDSLISQNDSQQSAVLSIIALIFAPTSIILSIFSLPFITYASEREWTIRLFIEVIVPSSILPVLVGYLYLMRHAIFTTVDGAVRSAMGFAGYADRGNERAGKLSAENRPKFWEKADS</sequence>
<feature type="transmembrane region" description="Helical" evidence="1">
    <location>
        <begin position="412"/>
        <end position="432"/>
    </location>
</feature>
<keyword evidence="3" id="KW-1185">Reference proteome</keyword>
<feature type="transmembrane region" description="Helical" evidence="1">
    <location>
        <begin position="376"/>
        <end position="400"/>
    </location>
</feature>
<keyword evidence="1" id="KW-0812">Transmembrane</keyword>
<organism evidence="2 3">
    <name type="scientific">Lomentospora prolificans</name>
    <dbReference type="NCBI Taxonomy" id="41688"/>
    <lineage>
        <taxon>Eukaryota</taxon>
        <taxon>Fungi</taxon>
        <taxon>Dikarya</taxon>
        <taxon>Ascomycota</taxon>
        <taxon>Pezizomycotina</taxon>
        <taxon>Sordariomycetes</taxon>
        <taxon>Hypocreomycetidae</taxon>
        <taxon>Microascales</taxon>
        <taxon>Microascaceae</taxon>
        <taxon>Lomentospora</taxon>
    </lineage>
</organism>
<dbReference type="Proteomes" id="UP000233524">
    <property type="component" value="Unassembled WGS sequence"/>
</dbReference>
<keyword evidence="1" id="KW-0472">Membrane</keyword>
<dbReference type="VEuPathDB" id="FungiDB:jhhlp_004810"/>